<evidence type="ECO:0000256" key="10">
    <source>
        <dbReference type="SAM" id="Phobius"/>
    </source>
</evidence>
<dbReference type="Gene3D" id="1.50.40.10">
    <property type="entry name" value="Mitochondrial carrier domain"/>
    <property type="match status" value="1"/>
</dbReference>
<comment type="similarity">
    <text evidence="2 9">Belongs to the mitochondrial carrier (TC 2.A.29) family.</text>
</comment>
<name>A0ABN8I2Q9_9NEOP</name>
<gene>
    <name evidence="11" type="ORF">IPOD504_LOCUS4621</name>
</gene>
<keyword evidence="7 8" id="KW-0472">Membrane</keyword>
<dbReference type="InterPro" id="IPR050391">
    <property type="entry name" value="Mito_Metabolite_Transporter"/>
</dbReference>
<dbReference type="InterPro" id="IPR018108">
    <property type="entry name" value="MCP_transmembrane"/>
</dbReference>
<evidence type="ECO:0000313" key="11">
    <source>
        <dbReference type="EMBL" id="CAH2044187.1"/>
    </source>
</evidence>
<dbReference type="SUPFAM" id="SSF103506">
    <property type="entry name" value="Mitochondrial carrier"/>
    <property type="match status" value="1"/>
</dbReference>
<keyword evidence="12" id="KW-1185">Reference proteome</keyword>
<dbReference type="Pfam" id="PF00153">
    <property type="entry name" value="Mito_carr"/>
    <property type="match status" value="3"/>
</dbReference>
<feature type="transmembrane region" description="Helical" evidence="10">
    <location>
        <begin position="207"/>
        <end position="226"/>
    </location>
</feature>
<keyword evidence="5" id="KW-0677">Repeat</keyword>
<evidence type="ECO:0000256" key="8">
    <source>
        <dbReference type="PROSITE-ProRule" id="PRU00282"/>
    </source>
</evidence>
<keyword evidence="6 10" id="KW-1133">Transmembrane helix</keyword>
<feature type="repeat" description="Solcar" evidence="8">
    <location>
        <begin position="12"/>
        <end position="97"/>
    </location>
</feature>
<evidence type="ECO:0000256" key="7">
    <source>
        <dbReference type="ARBA" id="ARBA00023136"/>
    </source>
</evidence>
<feature type="transmembrane region" description="Helical" evidence="10">
    <location>
        <begin position="15"/>
        <end position="32"/>
    </location>
</feature>
<keyword evidence="4 8" id="KW-0812">Transmembrane</keyword>
<accession>A0ABN8I2Q9</accession>
<feature type="repeat" description="Solcar" evidence="8">
    <location>
        <begin position="203"/>
        <end position="286"/>
    </location>
</feature>
<evidence type="ECO:0000256" key="1">
    <source>
        <dbReference type="ARBA" id="ARBA00004141"/>
    </source>
</evidence>
<dbReference type="InterPro" id="IPR023395">
    <property type="entry name" value="MCP_dom_sf"/>
</dbReference>
<evidence type="ECO:0008006" key="13">
    <source>
        <dbReference type="Google" id="ProtNLM"/>
    </source>
</evidence>
<evidence type="ECO:0000256" key="2">
    <source>
        <dbReference type="ARBA" id="ARBA00006375"/>
    </source>
</evidence>
<dbReference type="Proteomes" id="UP000837857">
    <property type="component" value="Chromosome 15"/>
</dbReference>
<protein>
    <recommendedName>
        <fullName evidence="13">Mitochondrial 2-oxoglutarate/malate carrier protein</fullName>
    </recommendedName>
</protein>
<reference evidence="11" key="1">
    <citation type="submission" date="2022-03" db="EMBL/GenBank/DDBJ databases">
        <authorList>
            <person name="Martin H S."/>
        </authorList>
    </citation>
    <scope>NUCLEOTIDE SEQUENCE</scope>
</reference>
<dbReference type="PROSITE" id="PS50920">
    <property type="entry name" value="SOLCAR"/>
    <property type="match status" value="3"/>
</dbReference>
<evidence type="ECO:0000256" key="6">
    <source>
        <dbReference type="ARBA" id="ARBA00022989"/>
    </source>
</evidence>
<proteinExistence type="inferred from homology"/>
<comment type="subcellular location">
    <subcellularLocation>
        <location evidence="1">Membrane</location>
        <topology evidence="1">Multi-pass membrane protein</topology>
    </subcellularLocation>
</comment>
<feature type="repeat" description="Solcar" evidence="8">
    <location>
        <begin position="105"/>
        <end position="196"/>
    </location>
</feature>
<dbReference type="PANTHER" id="PTHR45618">
    <property type="entry name" value="MITOCHONDRIAL DICARBOXYLATE CARRIER-RELATED"/>
    <property type="match status" value="1"/>
</dbReference>
<evidence type="ECO:0000256" key="9">
    <source>
        <dbReference type="RuleBase" id="RU000488"/>
    </source>
</evidence>
<evidence type="ECO:0000256" key="3">
    <source>
        <dbReference type="ARBA" id="ARBA00022448"/>
    </source>
</evidence>
<feature type="non-terminal residue" evidence="11">
    <location>
        <position position="291"/>
    </location>
</feature>
<organism evidence="11 12">
    <name type="scientific">Iphiclides podalirius</name>
    <name type="common">scarce swallowtail</name>
    <dbReference type="NCBI Taxonomy" id="110791"/>
    <lineage>
        <taxon>Eukaryota</taxon>
        <taxon>Metazoa</taxon>
        <taxon>Ecdysozoa</taxon>
        <taxon>Arthropoda</taxon>
        <taxon>Hexapoda</taxon>
        <taxon>Insecta</taxon>
        <taxon>Pterygota</taxon>
        <taxon>Neoptera</taxon>
        <taxon>Endopterygota</taxon>
        <taxon>Lepidoptera</taxon>
        <taxon>Glossata</taxon>
        <taxon>Ditrysia</taxon>
        <taxon>Papilionoidea</taxon>
        <taxon>Papilionidae</taxon>
        <taxon>Papilioninae</taxon>
        <taxon>Iphiclides</taxon>
    </lineage>
</organism>
<dbReference type="EMBL" id="OW152827">
    <property type="protein sequence ID" value="CAH2044187.1"/>
    <property type="molecule type" value="Genomic_DNA"/>
</dbReference>
<sequence length="291" mass="31641">MADKQALPPNTVPRLANFVLGGASGMMAVAVVQPADLLKTRMQLLAPKVKLSTFVVAERIVAKEGVLGLYAGLSAALCRQATYTTSRLGFFNTLMDNRKSSVGPPSFPTKLGIASVSGGMAAIIGNPAEVALVRMTADGRLPADLRRNYRNVFNAIARITREEGFFTLFRGVQTSAMRSMIVNAVQLGTYAQAREKLLERHNDGIKVHFAAAMIAGLCTTCIYLPVDIVKTRVQNAAARTGQFRVLVTTIRNEGALKLWSGFLATYTKLGPQTVLLFLIFEQLKALYLRIF</sequence>
<evidence type="ECO:0000256" key="4">
    <source>
        <dbReference type="ARBA" id="ARBA00022692"/>
    </source>
</evidence>
<evidence type="ECO:0000313" key="12">
    <source>
        <dbReference type="Proteomes" id="UP000837857"/>
    </source>
</evidence>
<evidence type="ECO:0000256" key="5">
    <source>
        <dbReference type="ARBA" id="ARBA00022737"/>
    </source>
</evidence>
<keyword evidence="3 9" id="KW-0813">Transport</keyword>